<proteinExistence type="predicted"/>
<dbReference type="AlphaFoldDB" id="A0AAW6RNH5"/>
<gene>
    <name evidence="1" type="ORF">QB898_04780</name>
</gene>
<dbReference type="Proteomes" id="UP001237156">
    <property type="component" value="Unassembled WGS sequence"/>
</dbReference>
<keyword evidence="2" id="KW-1185">Reference proteome</keyword>
<evidence type="ECO:0000313" key="1">
    <source>
        <dbReference type="EMBL" id="MDG9699040.1"/>
    </source>
</evidence>
<name>A0AAW6RNH5_9BURK</name>
<sequence length="140" mass="15362">MTNMETNPGSAEMKVAKTGDGKIRNELDPIVKRFPMLKNAKSIQWTSGVMGDPAMPGPSLYWIDAVIRPDAGLLEKISQLEGLAHAQPPGDTHPAIQRLIPEGRYQTSPELDGLFTHGTWLCHAYFEPSQNLVLLLAKGQ</sequence>
<accession>A0AAW6RNH5</accession>
<reference evidence="1 2" key="1">
    <citation type="submission" date="2023-04" db="EMBL/GenBank/DDBJ databases">
        <title>Ottowia paracancer sp. nov., isolated from human stomach.</title>
        <authorList>
            <person name="Song Y."/>
        </authorList>
    </citation>
    <scope>NUCLEOTIDE SEQUENCE [LARGE SCALE GENOMIC DNA]</scope>
    <source>
        <strain evidence="1 2">10c7w1</strain>
    </source>
</reference>
<dbReference type="RefSeq" id="WP_279524020.1">
    <property type="nucleotide sequence ID" value="NZ_JARVII010000007.1"/>
</dbReference>
<evidence type="ECO:0000313" key="2">
    <source>
        <dbReference type="Proteomes" id="UP001237156"/>
    </source>
</evidence>
<organism evidence="1 2">
    <name type="scientific">Ottowia cancrivicina</name>
    <dbReference type="NCBI Taxonomy" id="3040346"/>
    <lineage>
        <taxon>Bacteria</taxon>
        <taxon>Pseudomonadati</taxon>
        <taxon>Pseudomonadota</taxon>
        <taxon>Betaproteobacteria</taxon>
        <taxon>Burkholderiales</taxon>
        <taxon>Comamonadaceae</taxon>
        <taxon>Ottowia</taxon>
    </lineage>
</organism>
<dbReference type="EMBL" id="JARVII010000007">
    <property type="protein sequence ID" value="MDG9699040.1"/>
    <property type="molecule type" value="Genomic_DNA"/>
</dbReference>
<protein>
    <submittedName>
        <fullName evidence="1">Uncharacterized protein</fullName>
    </submittedName>
</protein>
<comment type="caution">
    <text evidence="1">The sequence shown here is derived from an EMBL/GenBank/DDBJ whole genome shotgun (WGS) entry which is preliminary data.</text>
</comment>